<proteinExistence type="evidence at transcript level"/>
<protein>
    <submittedName>
        <fullName evidence="1">BLTX541</fullName>
    </submittedName>
</protein>
<evidence type="ECO:0000313" key="1">
    <source>
        <dbReference type="EMBL" id="AII97906.1"/>
    </source>
</evidence>
<name>A0A076KU65_NEPPI</name>
<dbReference type="EMBL" id="KF433584">
    <property type="protein sequence ID" value="AII97906.1"/>
    <property type="molecule type" value="mRNA"/>
</dbReference>
<organism evidence="1">
    <name type="scientific">Nephila pilipes</name>
    <name type="common">Giant wood spider</name>
    <name type="synonym">Nephila maculata</name>
    <dbReference type="NCBI Taxonomy" id="299642"/>
    <lineage>
        <taxon>Eukaryota</taxon>
        <taxon>Metazoa</taxon>
        <taxon>Ecdysozoa</taxon>
        <taxon>Arthropoda</taxon>
        <taxon>Chelicerata</taxon>
        <taxon>Arachnida</taxon>
        <taxon>Araneae</taxon>
        <taxon>Araneomorphae</taxon>
        <taxon>Entelegynae</taxon>
        <taxon>Araneoidea</taxon>
        <taxon>Nephilidae</taxon>
        <taxon>Nephila</taxon>
    </lineage>
</organism>
<accession>A0A076KU65</accession>
<sequence length="14" mass="1670">MLKITCVDTTRFQN</sequence>
<reference evidence="1" key="1">
    <citation type="submission" date="2013-07" db="EMBL/GenBank/DDBJ databases">
        <title>Nephila pilipes venom gland.</title>
        <authorList>
            <person name="Huo L.J."/>
        </authorList>
    </citation>
    <scope>NUCLEOTIDE SEQUENCE</scope>
    <source>
        <tissue evidence="1">Venom gland</tissue>
    </source>
</reference>